<dbReference type="EMBL" id="JACCAA010000001">
    <property type="protein sequence ID" value="NYG59938.1"/>
    <property type="molecule type" value="Genomic_DNA"/>
</dbReference>
<sequence>MDDFADALEGSLRNSTSAPSATFQELLSQARRESRRKAWTVAGCFVAASLAVLVAAPLGWSAINDQERSPVAGDPNAPGVTEIAPGYAMELPEAWSSDPVACADSSATFFTTPPADPCLDRYTPQVIVDSLDSPTARFYAGRFRGMEPATNAHGIAVRSGFPACKESLPALCSVAAQVPEANVIVVARWRESEPKDREAMLEILSTIQSITG</sequence>
<keyword evidence="1" id="KW-1133">Transmembrane helix</keyword>
<keyword evidence="1" id="KW-0812">Transmembrane</keyword>
<keyword evidence="3" id="KW-1185">Reference proteome</keyword>
<evidence type="ECO:0000313" key="3">
    <source>
        <dbReference type="Proteomes" id="UP000540656"/>
    </source>
</evidence>
<comment type="caution">
    <text evidence="2">The sequence shown here is derived from an EMBL/GenBank/DDBJ whole genome shotgun (WGS) entry which is preliminary data.</text>
</comment>
<reference evidence="2 3" key="1">
    <citation type="submission" date="2020-07" db="EMBL/GenBank/DDBJ databases">
        <title>Sequencing the genomes of 1000 actinobacteria strains.</title>
        <authorList>
            <person name="Klenk H.-P."/>
        </authorList>
    </citation>
    <scope>NUCLEOTIDE SEQUENCE [LARGE SCALE GENOMIC DNA]</scope>
    <source>
        <strain evidence="2 3">DSM 23819</strain>
    </source>
</reference>
<dbReference type="Proteomes" id="UP000540656">
    <property type="component" value="Unassembled WGS sequence"/>
</dbReference>
<evidence type="ECO:0008006" key="4">
    <source>
        <dbReference type="Google" id="ProtNLM"/>
    </source>
</evidence>
<gene>
    <name evidence="2" type="ORF">BJ980_002861</name>
</gene>
<evidence type="ECO:0000313" key="2">
    <source>
        <dbReference type="EMBL" id="NYG59938.1"/>
    </source>
</evidence>
<organism evidence="2 3">
    <name type="scientific">Nocardioides daedukensis</name>
    <dbReference type="NCBI Taxonomy" id="634462"/>
    <lineage>
        <taxon>Bacteria</taxon>
        <taxon>Bacillati</taxon>
        <taxon>Actinomycetota</taxon>
        <taxon>Actinomycetes</taxon>
        <taxon>Propionibacteriales</taxon>
        <taxon>Nocardioidaceae</taxon>
        <taxon>Nocardioides</taxon>
    </lineage>
</organism>
<protein>
    <recommendedName>
        <fullName evidence="4">DUF3558 domain-containing protein</fullName>
    </recommendedName>
</protein>
<feature type="transmembrane region" description="Helical" evidence="1">
    <location>
        <begin position="38"/>
        <end position="60"/>
    </location>
</feature>
<evidence type="ECO:0000256" key="1">
    <source>
        <dbReference type="SAM" id="Phobius"/>
    </source>
</evidence>
<name>A0A7Y9UPT6_9ACTN</name>
<dbReference type="AlphaFoldDB" id="A0A7Y9UPT6"/>
<proteinExistence type="predicted"/>
<accession>A0A7Y9UPT6</accession>
<keyword evidence="1" id="KW-0472">Membrane</keyword>